<feature type="region of interest" description="Disordered" evidence="1">
    <location>
        <begin position="1"/>
        <end position="51"/>
    </location>
</feature>
<evidence type="ECO:0000313" key="2">
    <source>
        <dbReference type="EMBL" id="KAK3097421.1"/>
    </source>
</evidence>
<sequence length="119" mass="13628">MHHSGSFLPSRSYAEQAKKKEESTVRSVLNEKKSVEKAVSAKKGPTPTRKTRFWEHSGDLVEKEKIDKSEIFYPYKGLENQLEQAPEHIRKLATLEFCDNVSKEDSQGCVQERNRTMSG</sequence>
<dbReference type="Proteomes" id="UP001186944">
    <property type="component" value="Unassembled WGS sequence"/>
</dbReference>
<keyword evidence="3" id="KW-1185">Reference proteome</keyword>
<dbReference type="AlphaFoldDB" id="A0AA88Y4D5"/>
<feature type="compositionally biased region" description="Basic and acidic residues" evidence="1">
    <location>
        <begin position="16"/>
        <end position="36"/>
    </location>
</feature>
<protein>
    <submittedName>
        <fullName evidence="2">Uncharacterized protein</fullName>
    </submittedName>
</protein>
<comment type="caution">
    <text evidence="2">The sequence shown here is derived from an EMBL/GenBank/DDBJ whole genome shotgun (WGS) entry which is preliminary data.</text>
</comment>
<evidence type="ECO:0000313" key="3">
    <source>
        <dbReference type="Proteomes" id="UP001186944"/>
    </source>
</evidence>
<reference evidence="2" key="1">
    <citation type="submission" date="2019-08" db="EMBL/GenBank/DDBJ databases">
        <title>The improved chromosome-level genome for the pearl oyster Pinctada fucata martensii using PacBio sequencing and Hi-C.</title>
        <authorList>
            <person name="Zheng Z."/>
        </authorList>
    </citation>
    <scope>NUCLEOTIDE SEQUENCE</scope>
    <source>
        <strain evidence="2">ZZ-2019</strain>
        <tissue evidence="2">Adductor muscle</tissue>
    </source>
</reference>
<accession>A0AA88Y4D5</accession>
<gene>
    <name evidence="2" type="ORF">FSP39_009539</name>
</gene>
<proteinExistence type="predicted"/>
<dbReference type="EMBL" id="VSWD01000007">
    <property type="protein sequence ID" value="KAK3097421.1"/>
    <property type="molecule type" value="Genomic_DNA"/>
</dbReference>
<evidence type="ECO:0000256" key="1">
    <source>
        <dbReference type="SAM" id="MobiDB-lite"/>
    </source>
</evidence>
<organism evidence="2 3">
    <name type="scientific">Pinctada imbricata</name>
    <name type="common">Atlantic pearl-oyster</name>
    <name type="synonym">Pinctada martensii</name>
    <dbReference type="NCBI Taxonomy" id="66713"/>
    <lineage>
        <taxon>Eukaryota</taxon>
        <taxon>Metazoa</taxon>
        <taxon>Spiralia</taxon>
        <taxon>Lophotrochozoa</taxon>
        <taxon>Mollusca</taxon>
        <taxon>Bivalvia</taxon>
        <taxon>Autobranchia</taxon>
        <taxon>Pteriomorphia</taxon>
        <taxon>Pterioida</taxon>
        <taxon>Pterioidea</taxon>
        <taxon>Pteriidae</taxon>
        <taxon>Pinctada</taxon>
    </lineage>
</organism>
<name>A0AA88Y4D5_PINIB</name>